<dbReference type="GO" id="GO:0006307">
    <property type="term" value="P:DNA alkylation repair"/>
    <property type="evidence" value="ECO:0007669"/>
    <property type="project" value="TreeGrafter"/>
</dbReference>
<evidence type="ECO:0000256" key="2">
    <source>
        <dbReference type="ARBA" id="ARBA00010817"/>
    </source>
</evidence>
<dbReference type="GO" id="GO:0005737">
    <property type="term" value="C:cytoplasm"/>
    <property type="evidence" value="ECO:0007669"/>
    <property type="project" value="TreeGrafter"/>
</dbReference>
<organism evidence="7 8">
    <name type="scientific">Bacillus smithii 7_3_47FAA</name>
    <dbReference type="NCBI Taxonomy" id="665952"/>
    <lineage>
        <taxon>Bacteria</taxon>
        <taxon>Bacillati</taxon>
        <taxon>Bacillota</taxon>
        <taxon>Bacilli</taxon>
        <taxon>Bacillales</taxon>
        <taxon>Bacillaceae</taxon>
        <taxon>Bacillus</taxon>
    </lineage>
</organism>
<dbReference type="Gene3D" id="1.10.340.30">
    <property type="entry name" value="Hypothetical protein, domain 2"/>
    <property type="match status" value="1"/>
</dbReference>
<dbReference type="EMBL" id="ACWF01000030">
    <property type="protein sequence ID" value="EHL79109.1"/>
    <property type="molecule type" value="Genomic_DNA"/>
</dbReference>
<dbReference type="GO" id="GO:0032993">
    <property type="term" value="C:protein-DNA complex"/>
    <property type="evidence" value="ECO:0007669"/>
    <property type="project" value="TreeGrafter"/>
</dbReference>
<dbReference type="GO" id="GO:0032131">
    <property type="term" value="F:alkylated DNA binding"/>
    <property type="evidence" value="ECO:0007669"/>
    <property type="project" value="TreeGrafter"/>
</dbReference>
<sequence length="183" mass="20859">MRPFYSLAENDPLLQKVTSQFYGLRLIGIPDLFEAICWGVIGQQINLSFARTLKRRFVETFGRHVNWNGEPYWIFPSPQVVAELTINDLTELQMSTRKGEYLIGVARLMAEGKLTKERLIGAGDYKEAEKALVKIRGIGPWTANYTLMFCLRMPTALPIDDVGLHNAMKHLLGFENKLLKQKS</sequence>
<dbReference type="Proteomes" id="UP000011747">
    <property type="component" value="Unassembled WGS sequence"/>
</dbReference>
<evidence type="ECO:0000259" key="6">
    <source>
        <dbReference type="SMART" id="SM00478"/>
    </source>
</evidence>
<dbReference type="CDD" id="cd00056">
    <property type="entry name" value="ENDO3c"/>
    <property type="match status" value="1"/>
</dbReference>
<dbReference type="InterPro" id="IPR011257">
    <property type="entry name" value="DNA_glycosylase"/>
</dbReference>
<dbReference type="InterPro" id="IPR051912">
    <property type="entry name" value="Alkylbase_DNA_Glycosylase/TA"/>
</dbReference>
<keyword evidence="5" id="KW-0234">DNA repair</keyword>
<dbReference type="AlphaFoldDB" id="G9QIB7"/>
<evidence type="ECO:0000256" key="4">
    <source>
        <dbReference type="ARBA" id="ARBA00022763"/>
    </source>
</evidence>
<proteinExistence type="inferred from homology"/>
<dbReference type="HOGENOM" id="CLU_000445_72_5_9"/>
<evidence type="ECO:0000256" key="1">
    <source>
        <dbReference type="ARBA" id="ARBA00000086"/>
    </source>
</evidence>
<evidence type="ECO:0000313" key="7">
    <source>
        <dbReference type="EMBL" id="EHL79109.1"/>
    </source>
</evidence>
<evidence type="ECO:0000256" key="3">
    <source>
        <dbReference type="ARBA" id="ARBA00012000"/>
    </source>
</evidence>
<dbReference type="SUPFAM" id="SSF48150">
    <property type="entry name" value="DNA-glycosylase"/>
    <property type="match status" value="1"/>
</dbReference>
<accession>G9QIB7</accession>
<dbReference type="InterPro" id="IPR003265">
    <property type="entry name" value="HhH-GPD_domain"/>
</dbReference>
<reference evidence="7 8" key="1">
    <citation type="submission" date="2011-09" db="EMBL/GenBank/DDBJ databases">
        <title>The Genome Sequence of Bacillus smithii 7_3_47FAA.</title>
        <authorList>
            <consortium name="The Broad Institute Genome Sequencing Platform"/>
            <person name="Earl A."/>
            <person name="Ward D."/>
            <person name="Feldgarden M."/>
            <person name="Gevers D."/>
            <person name="Daigneault M."/>
            <person name="Strauss J."/>
            <person name="Allen-Vercoe E."/>
            <person name="Young S.K."/>
            <person name="Zeng Q."/>
            <person name="Gargeya S."/>
            <person name="Fitzgerald M."/>
            <person name="Haas B."/>
            <person name="Abouelleil A."/>
            <person name="Alvarado L."/>
            <person name="Arachchi H.M."/>
            <person name="Berlin A."/>
            <person name="Brown A."/>
            <person name="Chapman S.B."/>
            <person name="Chen Z."/>
            <person name="Dunbar C."/>
            <person name="Freedman E."/>
            <person name="Gearin G."/>
            <person name="Goldberg J."/>
            <person name="Griggs A."/>
            <person name="Gujja S."/>
            <person name="Heiman D."/>
            <person name="Howarth C."/>
            <person name="Larson L."/>
            <person name="Lui A."/>
            <person name="MacDonald P.J.P."/>
            <person name="Montmayeur A."/>
            <person name="Murphy C."/>
            <person name="Neiman D."/>
            <person name="Pearson M."/>
            <person name="Priest M."/>
            <person name="Roberts A."/>
            <person name="Saif S."/>
            <person name="Shea T."/>
            <person name="Shenoy N."/>
            <person name="Sisk P."/>
            <person name="Stolte C."/>
            <person name="Sykes S."/>
            <person name="Wortman J."/>
            <person name="Nusbaum C."/>
            <person name="Birren B."/>
        </authorList>
    </citation>
    <scope>NUCLEOTIDE SEQUENCE [LARGE SCALE GENOMIC DNA]</scope>
    <source>
        <strain evidence="7 8">7_3_47FAA</strain>
    </source>
</reference>
<comment type="catalytic activity">
    <reaction evidence="1">
        <text>Hydrolysis of alkylated DNA, releasing 3-methyladenine, 3-methylguanine, 7-methylguanine and 7-methyladenine.</text>
        <dbReference type="EC" id="3.2.2.21"/>
    </reaction>
</comment>
<keyword evidence="8" id="KW-1185">Reference proteome</keyword>
<feature type="domain" description="HhH-GPD" evidence="6">
    <location>
        <begin position="41"/>
        <end position="182"/>
    </location>
</feature>
<keyword evidence="4" id="KW-0227">DNA damage</keyword>
<dbReference type="PANTHER" id="PTHR43003:SF12">
    <property type="entry name" value="DNA-3-METHYLADENINE GLYCOSYLASE"/>
    <property type="match status" value="1"/>
</dbReference>
<evidence type="ECO:0000256" key="5">
    <source>
        <dbReference type="ARBA" id="ARBA00023204"/>
    </source>
</evidence>
<protein>
    <recommendedName>
        <fullName evidence="3">DNA-3-methyladenine glycosylase II</fullName>
        <ecNumber evidence="3">3.2.2.21</ecNumber>
    </recommendedName>
</protein>
<dbReference type="Pfam" id="PF00730">
    <property type="entry name" value="HhH-GPD"/>
    <property type="match status" value="1"/>
</dbReference>
<comment type="caution">
    <text evidence="7">The sequence shown here is derived from an EMBL/GenBank/DDBJ whole genome shotgun (WGS) entry which is preliminary data.</text>
</comment>
<dbReference type="GO" id="GO:0043916">
    <property type="term" value="F:DNA-7-methylguanine glycosylase activity"/>
    <property type="evidence" value="ECO:0007669"/>
    <property type="project" value="TreeGrafter"/>
</dbReference>
<dbReference type="GO" id="GO:0006285">
    <property type="term" value="P:base-excision repair, AP site formation"/>
    <property type="evidence" value="ECO:0007669"/>
    <property type="project" value="TreeGrafter"/>
</dbReference>
<gene>
    <name evidence="7" type="ORF">HMPREF1015_01481</name>
</gene>
<dbReference type="Gene3D" id="1.10.1670.40">
    <property type="match status" value="1"/>
</dbReference>
<name>G9QIB7_9BACI</name>
<dbReference type="PANTHER" id="PTHR43003">
    <property type="entry name" value="DNA-3-METHYLADENINE GLYCOSYLASE"/>
    <property type="match status" value="1"/>
</dbReference>
<dbReference type="SMART" id="SM00478">
    <property type="entry name" value="ENDO3c"/>
    <property type="match status" value="1"/>
</dbReference>
<dbReference type="GO" id="GO:0008725">
    <property type="term" value="F:DNA-3-methyladenine glycosylase activity"/>
    <property type="evidence" value="ECO:0007669"/>
    <property type="project" value="TreeGrafter"/>
</dbReference>
<evidence type="ECO:0000313" key="8">
    <source>
        <dbReference type="Proteomes" id="UP000011747"/>
    </source>
</evidence>
<comment type="similarity">
    <text evidence="2">Belongs to the alkylbase DNA glycosidase AlkA family.</text>
</comment>
<dbReference type="PATRIC" id="fig|665952.3.peg.699"/>
<dbReference type="FunFam" id="1.10.340.30:FF:000004">
    <property type="entry name" value="DNA-3-methyladenine glycosylase II"/>
    <property type="match status" value="1"/>
</dbReference>
<dbReference type="EC" id="3.2.2.21" evidence="3"/>